<dbReference type="Proteomes" id="UP001162881">
    <property type="component" value="Unassembled WGS sequence"/>
</dbReference>
<evidence type="ECO:0000313" key="2">
    <source>
        <dbReference type="Proteomes" id="UP001162881"/>
    </source>
</evidence>
<dbReference type="Gene3D" id="3.30.450.30">
    <property type="entry name" value="Dynein light chain 2a, cytoplasmic"/>
    <property type="match status" value="1"/>
</dbReference>
<evidence type="ECO:0008006" key="3">
    <source>
        <dbReference type="Google" id="ProtNLM"/>
    </source>
</evidence>
<dbReference type="EMBL" id="JALHLF010000114">
    <property type="protein sequence ID" value="MCJ2184554.1"/>
    <property type="molecule type" value="Genomic_DNA"/>
</dbReference>
<reference evidence="1" key="1">
    <citation type="submission" date="2022-03" db="EMBL/GenBank/DDBJ databases">
        <title>Identification of a novel bacterium isolated from mangrove sediments.</title>
        <authorList>
            <person name="Pan X."/>
        </authorList>
    </citation>
    <scope>NUCLEOTIDE SEQUENCE</scope>
    <source>
        <strain evidence="1">B1949</strain>
    </source>
</reference>
<gene>
    <name evidence="1" type="ORF">MTR62_17930</name>
</gene>
<dbReference type="RefSeq" id="WP_244023504.1">
    <property type="nucleotide sequence ID" value="NZ_JALHLF010000114.1"/>
</dbReference>
<name>A0ABT0BHP0_9SPHN</name>
<evidence type="ECO:0000313" key="1">
    <source>
        <dbReference type="EMBL" id="MCJ2184554.1"/>
    </source>
</evidence>
<keyword evidence="2" id="KW-1185">Reference proteome</keyword>
<accession>A0ABT0BHP0</accession>
<protein>
    <recommendedName>
        <fullName evidence="3">Roadblock/LC7 domain-containing protein</fullName>
    </recommendedName>
</protein>
<proteinExistence type="predicted"/>
<organism evidence="1 2">
    <name type="scientific">Novosphingobium organovorum</name>
    <dbReference type="NCBI Taxonomy" id="2930092"/>
    <lineage>
        <taxon>Bacteria</taxon>
        <taxon>Pseudomonadati</taxon>
        <taxon>Pseudomonadota</taxon>
        <taxon>Alphaproteobacteria</taxon>
        <taxon>Sphingomonadales</taxon>
        <taxon>Sphingomonadaceae</taxon>
        <taxon>Novosphingobium</taxon>
    </lineage>
</organism>
<dbReference type="SUPFAM" id="SSF103196">
    <property type="entry name" value="Roadblock/LC7 domain"/>
    <property type="match status" value="1"/>
</dbReference>
<comment type="caution">
    <text evidence="1">The sequence shown here is derived from an EMBL/GenBank/DDBJ whole genome shotgun (WGS) entry which is preliminary data.</text>
</comment>
<sequence length="123" mass="13044">MDFEAKLAELMGINGALAAAIVDSASGMTLATVGEMRDGGDLDLAAAGTSEVMRAQQGVLKLLALDDAVEDMLITLGQHYQLIRPLTDDSGTGLFAYLLLDRQQANLALARIKLREVEAQLAI</sequence>